<name>A0A7H1NSP2_9PROT</name>
<evidence type="ECO:0000256" key="1">
    <source>
        <dbReference type="SAM" id="SignalP"/>
    </source>
</evidence>
<sequence length="112" mass="12783">MRKNHFGALVLWASFSLLVFPRTGFGAGPSSLLCSTGQPCEEKKIETLDWIKKANAFFGKQARHRYSYLYENGTLIDQLIQVFTISVNDKAQKKRSFTMKMDTDATQLKKWG</sequence>
<protein>
    <recommendedName>
        <fullName evidence="4">Secreted protein</fullName>
    </recommendedName>
</protein>
<dbReference type="EMBL" id="CP060244">
    <property type="protein sequence ID" value="QNT78802.1"/>
    <property type="molecule type" value="Genomic_DNA"/>
</dbReference>
<proteinExistence type="predicted"/>
<gene>
    <name evidence="2" type="ORF">JGUZn3_15790</name>
</gene>
<accession>A0A7H1NSP2</accession>
<dbReference type="KEGG" id="ebla:JGUZn3_15790"/>
<keyword evidence="3" id="KW-1185">Reference proteome</keyword>
<evidence type="ECO:0008006" key="4">
    <source>
        <dbReference type="Google" id="ProtNLM"/>
    </source>
</evidence>
<feature type="signal peptide" evidence="1">
    <location>
        <begin position="1"/>
        <end position="26"/>
    </location>
</feature>
<dbReference type="Proteomes" id="UP000516349">
    <property type="component" value="Chromosome"/>
</dbReference>
<dbReference type="RefSeq" id="WP_203413032.1">
    <property type="nucleotide sequence ID" value="NZ_CP060244.1"/>
</dbReference>
<organism evidence="2 3">
    <name type="scientific">Entomobacter blattae</name>
    <dbReference type="NCBI Taxonomy" id="2762277"/>
    <lineage>
        <taxon>Bacteria</taxon>
        <taxon>Pseudomonadati</taxon>
        <taxon>Pseudomonadota</taxon>
        <taxon>Alphaproteobacteria</taxon>
        <taxon>Acetobacterales</taxon>
        <taxon>Acetobacteraceae</taxon>
        <taxon>Entomobacter</taxon>
    </lineage>
</organism>
<feature type="chain" id="PRO_5029008727" description="Secreted protein" evidence="1">
    <location>
        <begin position="27"/>
        <end position="112"/>
    </location>
</feature>
<dbReference type="AlphaFoldDB" id="A0A7H1NSP2"/>
<reference evidence="2 3" key="1">
    <citation type="submission" date="2020-08" db="EMBL/GenBank/DDBJ databases">
        <title>Complete genome sequence of Entomobacter blattae G55GP.</title>
        <authorList>
            <person name="Poehlein A."/>
            <person name="Guzman J."/>
            <person name="Daniel R."/>
            <person name="Vilcinskas A."/>
        </authorList>
    </citation>
    <scope>NUCLEOTIDE SEQUENCE [LARGE SCALE GENOMIC DNA]</scope>
    <source>
        <strain evidence="2 3">G55GP</strain>
    </source>
</reference>
<evidence type="ECO:0000313" key="2">
    <source>
        <dbReference type="EMBL" id="QNT78802.1"/>
    </source>
</evidence>
<keyword evidence="1" id="KW-0732">Signal</keyword>
<evidence type="ECO:0000313" key="3">
    <source>
        <dbReference type="Proteomes" id="UP000516349"/>
    </source>
</evidence>